<gene>
    <name evidence="1" type="ORF">F992_01922</name>
</gene>
<sequence>MSLFLFLNFPLKFHDSLDLKLLFQYSPYLRLGLQLNFVL</sequence>
<reference evidence="1 2" key="2">
    <citation type="journal article" date="2016" name="Int. J. Syst. Evol. Microbiol.">
        <title>Taxonomy of haemolytic and/or proteolytic strains of the genus Acinetobacter with the proposal of Acinetobacter courvalinii sp. nov. (genomic species 14 sensu Bouvet &amp; Jeanjean), Acinetobacter dispersus sp. nov. (genomic species 17), Acinetobacter modestus sp. nov., Acinetobacter proteolyticus sp. nov. and Acinetobacter vivianii sp. nov.</title>
        <authorList>
            <person name="Nemec A."/>
            <person name="Radolfova-Krizova L."/>
            <person name="Maixnerova M."/>
            <person name="Vrestiakova E."/>
            <person name="Jezek P."/>
            <person name="Sedo O."/>
        </authorList>
    </citation>
    <scope>NUCLEOTIDE SEQUENCE [LARGE SCALE GENOMIC DNA]</scope>
    <source>
        <strain evidence="1 2">NIPH 236</strain>
    </source>
</reference>
<protein>
    <submittedName>
        <fullName evidence="1">Uncharacterized protein</fullName>
    </submittedName>
</protein>
<dbReference type="Proteomes" id="UP000013190">
    <property type="component" value="Unassembled WGS sequence"/>
</dbReference>
<evidence type="ECO:0000313" key="2">
    <source>
        <dbReference type="Proteomes" id="UP000013190"/>
    </source>
</evidence>
<comment type="caution">
    <text evidence="1">The sequence shown here is derived from an EMBL/GenBank/DDBJ whole genome shotgun (WGS) entry which is preliminary data.</text>
</comment>
<keyword evidence="2" id="KW-1185">Reference proteome</keyword>
<dbReference type="EMBL" id="APOJ01000025">
    <property type="protein sequence ID" value="ENU26374.1"/>
    <property type="molecule type" value="Genomic_DNA"/>
</dbReference>
<proteinExistence type="predicted"/>
<accession>A0ABN0JMK8</accession>
<reference evidence="2" key="1">
    <citation type="submission" date="2013-02" db="EMBL/GenBank/DDBJ databases">
        <title>The Genome Sequence of Acinetobacter sp. NIPH 236.</title>
        <authorList>
            <consortium name="The Broad Institute Genome Sequencing Platform"/>
            <consortium name="The Broad Institute Genome Sequencing Center for Infectious Disease"/>
            <person name="Cerqueira G."/>
            <person name="Feldgarden M."/>
            <person name="Courvalin P."/>
            <person name="Perichon B."/>
            <person name="Grillot-Courvalin C."/>
            <person name="Clermont D."/>
            <person name="Rocha E."/>
            <person name="Yoon E.-J."/>
            <person name="Nemec A."/>
            <person name="Walker B."/>
            <person name="Young S.K."/>
            <person name="Zeng Q."/>
            <person name="Gargeya S."/>
            <person name="Fitzgerald M."/>
            <person name="Haas B."/>
            <person name="Abouelleil A."/>
            <person name="Alvarado L."/>
            <person name="Arachchi H.M."/>
            <person name="Berlin A.M."/>
            <person name="Chapman S.B."/>
            <person name="Dewar J."/>
            <person name="Goldberg J."/>
            <person name="Griggs A."/>
            <person name="Gujja S."/>
            <person name="Hansen M."/>
            <person name="Howarth C."/>
            <person name="Imamovic A."/>
            <person name="Larimer J."/>
            <person name="McCowan C."/>
            <person name="Murphy C."/>
            <person name="Neiman D."/>
            <person name="Pearson M."/>
            <person name="Priest M."/>
            <person name="Roberts A."/>
            <person name="Saif S."/>
            <person name="Shea T."/>
            <person name="Sisk P."/>
            <person name="Sykes S."/>
            <person name="Wortman J."/>
            <person name="Nusbaum C."/>
            <person name="Birren B."/>
        </authorList>
    </citation>
    <scope>NUCLEOTIDE SEQUENCE [LARGE SCALE GENOMIC DNA]</scope>
    <source>
        <strain evidence="2">NIPH 236</strain>
    </source>
</reference>
<organism evidence="1 2">
    <name type="scientific">Acinetobacter modestus</name>
    <dbReference type="NCBI Taxonomy" id="1776740"/>
    <lineage>
        <taxon>Bacteria</taxon>
        <taxon>Pseudomonadati</taxon>
        <taxon>Pseudomonadota</taxon>
        <taxon>Gammaproteobacteria</taxon>
        <taxon>Moraxellales</taxon>
        <taxon>Moraxellaceae</taxon>
        <taxon>Acinetobacter</taxon>
    </lineage>
</organism>
<evidence type="ECO:0000313" key="1">
    <source>
        <dbReference type="EMBL" id="ENU26374.1"/>
    </source>
</evidence>
<name>A0ABN0JMK8_9GAMM</name>